<organism evidence="1 2">
    <name type="scientific">Scopulibacillus darangshiensis</name>
    <dbReference type="NCBI Taxonomy" id="442528"/>
    <lineage>
        <taxon>Bacteria</taxon>
        <taxon>Bacillati</taxon>
        <taxon>Bacillota</taxon>
        <taxon>Bacilli</taxon>
        <taxon>Bacillales</taxon>
        <taxon>Sporolactobacillaceae</taxon>
        <taxon>Scopulibacillus</taxon>
    </lineage>
</organism>
<protein>
    <submittedName>
        <fullName evidence="1">Uncharacterized protein</fullName>
    </submittedName>
</protein>
<reference evidence="1 2" key="1">
    <citation type="submission" date="2019-03" db="EMBL/GenBank/DDBJ databases">
        <title>Genomic Encyclopedia of Type Strains, Phase IV (KMG-IV): sequencing the most valuable type-strain genomes for metagenomic binning, comparative biology and taxonomic classification.</title>
        <authorList>
            <person name="Goeker M."/>
        </authorList>
    </citation>
    <scope>NUCLEOTIDE SEQUENCE [LARGE SCALE GENOMIC DNA]</scope>
    <source>
        <strain evidence="1 2">DSM 19377</strain>
    </source>
</reference>
<dbReference type="RefSeq" id="WP_132747983.1">
    <property type="nucleotide sequence ID" value="NZ_SLXK01000050.1"/>
</dbReference>
<gene>
    <name evidence="1" type="ORF">EV207_15016</name>
</gene>
<accession>A0A4R2NH38</accession>
<evidence type="ECO:0000313" key="1">
    <source>
        <dbReference type="EMBL" id="TCP20713.1"/>
    </source>
</evidence>
<dbReference type="AlphaFoldDB" id="A0A4R2NH38"/>
<keyword evidence="2" id="KW-1185">Reference proteome</keyword>
<name>A0A4R2NH38_9BACL</name>
<evidence type="ECO:0000313" key="2">
    <source>
        <dbReference type="Proteomes" id="UP000295416"/>
    </source>
</evidence>
<comment type="caution">
    <text evidence="1">The sequence shown here is derived from an EMBL/GenBank/DDBJ whole genome shotgun (WGS) entry which is preliminary data.</text>
</comment>
<dbReference type="EMBL" id="SLXK01000050">
    <property type="protein sequence ID" value="TCP20713.1"/>
    <property type="molecule type" value="Genomic_DNA"/>
</dbReference>
<dbReference type="Proteomes" id="UP000295416">
    <property type="component" value="Unassembled WGS sequence"/>
</dbReference>
<proteinExistence type="predicted"/>
<sequence length="80" mass="9139">MKKIHRGWVILLIGVLKRQVPKRSEFKQTAGVSLSLFPAGYVRSAQYFTIGTKNIKHDYTIVPHYERLYDTGIAGVNTLF</sequence>